<gene>
    <name evidence="7" type="ORF">EPA99_12130</name>
</gene>
<keyword evidence="4 7" id="KW-0808">Transferase</keyword>
<dbReference type="GO" id="GO:0009247">
    <property type="term" value="P:glycolipid biosynthetic process"/>
    <property type="evidence" value="ECO:0007669"/>
    <property type="project" value="UniProtKB-ARBA"/>
</dbReference>
<comment type="caution">
    <text evidence="7">The sequence shown here is derived from an EMBL/GenBank/DDBJ whole genome shotgun (WGS) entry which is preliminary data.</text>
</comment>
<evidence type="ECO:0000256" key="5">
    <source>
        <dbReference type="ARBA" id="ARBA00023136"/>
    </source>
</evidence>
<evidence type="ECO:0000256" key="6">
    <source>
        <dbReference type="ARBA" id="ARBA00023315"/>
    </source>
</evidence>
<dbReference type="GO" id="GO:0005886">
    <property type="term" value="C:plasma membrane"/>
    <property type="evidence" value="ECO:0007669"/>
    <property type="project" value="UniProtKB-SubCell"/>
</dbReference>
<dbReference type="PIRSF" id="PIRSF026649">
    <property type="entry name" value="MsbB"/>
    <property type="match status" value="1"/>
</dbReference>
<proteinExistence type="predicted"/>
<dbReference type="Proteomes" id="UP000289784">
    <property type="component" value="Unassembled WGS sequence"/>
</dbReference>
<evidence type="ECO:0000256" key="3">
    <source>
        <dbReference type="ARBA" id="ARBA00022519"/>
    </source>
</evidence>
<organism evidence="7 8">
    <name type="scientific">Pseudoxanthomonas composti</name>
    <dbReference type="NCBI Taxonomy" id="2137479"/>
    <lineage>
        <taxon>Bacteria</taxon>
        <taxon>Pseudomonadati</taxon>
        <taxon>Pseudomonadota</taxon>
        <taxon>Gammaproteobacteria</taxon>
        <taxon>Lysobacterales</taxon>
        <taxon>Lysobacteraceae</taxon>
        <taxon>Pseudoxanthomonas</taxon>
    </lineage>
</organism>
<evidence type="ECO:0000313" key="8">
    <source>
        <dbReference type="Proteomes" id="UP000289784"/>
    </source>
</evidence>
<keyword evidence="2" id="KW-1003">Cell membrane</keyword>
<dbReference type="GO" id="GO:0016746">
    <property type="term" value="F:acyltransferase activity"/>
    <property type="evidence" value="ECO:0007669"/>
    <property type="project" value="UniProtKB-KW"/>
</dbReference>
<comment type="subcellular location">
    <subcellularLocation>
        <location evidence="1">Cell inner membrane</location>
    </subcellularLocation>
</comment>
<dbReference type="PANTHER" id="PTHR30606">
    <property type="entry name" value="LIPID A BIOSYNTHESIS LAUROYL ACYLTRANSFERASE"/>
    <property type="match status" value="1"/>
</dbReference>
<keyword evidence="3" id="KW-0997">Cell inner membrane</keyword>
<dbReference type="Pfam" id="PF03279">
    <property type="entry name" value="Lip_A_acyltrans"/>
    <property type="match status" value="1"/>
</dbReference>
<keyword evidence="6 7" id="KW-0012">Acyltransferase</keyword>
<reference evidence="7 8" key="1">
    <citation type="submission" date="2019-01" db="EMBL/GenBank/DDBJ databases">
        <title>Pseudoxanthomonas composti sp. nov., isolated from compost.</title>
        <authorList>
            <person name="Yang G."/>
        </authorList>
    </citation>
    <scope>NUCLEOTIDE SEQUENCE [LARGE SCALE GENOMIC DNA]</scope>
    <source>
        <strain evidence="7 8">GSS15</strain>
    </source>
</reference>
<dbReference type="EMBL" id="SAWZ01000006">
    <property type="protein sequence ID" value="RXR04229.1"/>
    <property type="molecule type" value="Genomic_DNA"/>
</dbReference>
<dbReference type="PANTHER" id="PTHR30606:SF9">
    <property type="entry name" value="LIPID A BIOSYNTHESIS LAUROYLTRANSFERASE"/>
    <property type="match status" value="1"/>
</dbReference>
<evidence type="ECO:0000256" key="2">
    <source>
        <dbReference type="ARBA" id="ARBA00022475"/>
    </source>
</evidence>
<dbReference type="InterPro" id="IPR004960">
    <property type="entry name" value="LipA_acyltrans"/>
</dbReference>
<dbReference type="AlphaFoldDB" id="A0A4Q1JVI0"/>
<dbReference type="CDD" id="cd07984">
    <property type="entry name" value="LPLAT_LABLAT-like"/>
    <property type="match status" value="1"/>
</dbReference>
<keyword evidence="8" id="KW-1185">Reference proteome</keyword>
<dbReference type="RefSeq" id="WP_129471500.1">
    <property type="nucleotide sequence ID" value="NZ_SAWZ01000006.1"/>
</dbReference>
<evidence type="ECO:0000313" key="7">
    <source>
        <dbReference type="EMBL" id="RXR04229.1"/>
    </source>
</evidence>
<evidence type="ECO:0000256" key="1">
    <source>
        <dbReference type="ARBA" id="ARBA00004533"/>
    </source>
</evidence>
<name>A0A4Q1JVI0_9GAMM</name>
<protein>
    <submittedName>
        <fullName evidence="7">Lipid A biosynthesis lauroyl acyltransferase</fullName>
    </submittedName>
</protein>
<dbReference type="OrthoDB" id="9803456at2"/>
<sequence length="299" mass="33785">MARAEPHCPLLVPVVWLGQLIARLPQPMLLALGAALTWLAWPWLGRRRRVAARNLQACFPELDTAARKRLLARNLQATVTGALELLRAWYAPMRRLRGLSTLEGGEHLQAALAQGRGVLLLGGHYVQTELAARLLSLHLQHPLEVMARRYNNRCIEAMVDAARHRVFAGVIAKKDVRGLLRALNRGAVVAYLADQNFNYQHAFVPFFGIPAATLTTTPELARRGNAMVIPIFFHRRDDGGYHIRLTATWDGWPSGDASADAARYMAELEAFVRQHPEQYLWVHRRFKTRPPAETEPFYR</sequence>
<keyword evidence="5" id="KW-0472">Membrane</keyword>
<evidence type="ECO:0000256" key="4">
    <source>
        <dbReference type="ARBA" id="ARBA00022679"/>
    </source>
</evidence>
<accession>A0A4Q1JVI0</accession>